<dbReference type="RefSeq" id="WP_066154687.1">
    <property type="nucleotide sequence ID" value="NZ_CP020814.1"/>
</dbReference>
<evidence type="ECO:0008006" key="3">
    <source>
        <dbReference type="Google" id="ProtNLM"/>
    </source>
</evidence>
<dbReference type="Gene3D" id="1.20.1260.10">
    <property type="match status" value="2"/>
</dbReference>
<name>A0A1X9MLE8_9BACI</name>
<dbReference type="Pfam" id="PF11553">
    <property type="entry name" value="DUF3231"/>
    <property type="match status" value="2"/>
</dbReference>
<protein>
    <recommendedName>
        <fullName evidence="3">DUF3231 family protein</fullName>
    </recommendedName>
</protein>
<dbReference type="STRING" id="199441.BkAM31D_24010"/>
<dbReference type="InterPro" id="IPR012347">
    <property type="entry name" value="Ferritin-like"/>
</dbReference>
<dbReference type="Proteomes" id="UP000193006">
    <property type="component" value="Chromosome"/>
</dbReference>
<organism evidence="1 2">
    <name type="scientific">Halalkalibacter krulwichiae</name>
    <dbReference type="NCBI Taxonomy" id="199441"/>
    <lineage>
        <taxon>Bacteria</taxon>
        <taxon>Bacillati</taxon>
        <taxon>Bacillota</taxon>
        <taxon>Bacilli</taxon>
        <taxon>Bacillales</taxon>
        <taxon>Bacillaceae</taxon>
        <taxon>Halalkalibacter</taxon>
    </lineage>
</organism>
<evidence type="ECO:0000313" key="2">
    <source>
        <dbReference type="Proteomes" id="UP000193006"/>
    </source>
</evidence>
<evidence type="ECO:0000313" key="1">
    <source>
        <dbReference type="EMBL" id="ARK32671.1"/>
    </source>
</evidence>
<proteinExistence type="predicted"/>
<dbReference type="EMBL" id="CP020814">
    <property type="protein sequence ID" value="ARK32671.1"/>
    <property type="molecule type" value="Genomic_DNA"/>
</dbReference>
<keyword evidence="2" id="KW-1185">Reference proteome</keyword>
<accession>A0A1X9MLE8</accession>
<reference evidence="1 2" key="1">
    <citation type="submission" date="2017-04" db="EMBL/GenBank/DDBJ databases">
        <title>Bacillus krulwichiae AM31D Genome sequencing and assembly.</title>
        <authorList>
            <person name="Krulwich T.A."/>
            <person name="Anastor L."/>
            <person name="Ehrlich R."/>
            <person name="Ehrlich G.D."/>
            <person name="Janto B."/>
        </authorList>
    </citation>
    <scope>NUCLEOTIDE SEQUENCE [LARGE SCALE GENOMIC DNA]</scope>
    <source>
        <strain evidence="1 2">AM31D</strain>
    </source>
</reference>
<dbReference type="InterPro" id="IPR021617">
    <property type="entry name" value="DUF3231"/>
</dbReference>
<gene>
    <name evidence="1" type="ORF">BkAM31D_24010</name>
</gene>
<sequence length="326" mass="36831">MKSKHHAPLTSAEISSLWTSFIGDSMSICVLSYFYEKVEDPEIKNLLKFALKLSNEHVSVIDKIYQQEGLPTPKGFSNKEDVNVNAPRLFNDTLYLYYLKNMTKAGLTTYAIILPNMSRLDIREFFSSCLASSTELYNEVTDLLLKKGLEIRAPQIPYHKEITFVEKQSFLAGWLGEQRPLTGTEIMYLHANIQTNNIGQAIALGFAQVAQDQEVKAYMKRGSDIAKKHIELFSKQLLDHNLPAPMSSHFEVLPEKIPPFSDKLMMYHTGLMSSAGMGNYGISMSLSQRRDLVTNYARLVAEVGTYADDGLSLMIKHAWLERPPHA</sequence>
<dbReference type="AlphaFoldDB" id="A0A1X9MLE8"/>
<dbReference type="KEGG" id="bkw:BkAM31D_24010"/>